<proteinExistence type="predicted"/>
<evidence type="ECO:0000313" key="1">
    <source>
        <dbReference type="EMBL" id="CAA9455807.1"/>
    </source>
</evidence>
<reference evidence="1" key="1">
    <citation type="submission" date="2020-02" db="EMBL/GenBank/DDBJ databases">
        <authorList>
            <person name="Meier V. D."/>
        </authorList>
    </citation>
    <scope>NUCLEOTIDE SEQUENCE</scope>
    <source>
        <strain evidence="1">AVDCRST_MAG01</strain>
    </source>
</reference>
<accession>A0A6J4QUT5</accession>
<name>A0A6J4QUT5_9ACTN</name>
<dbReference type="EMBL" id="CADCUW010000683">
    <property type="protein sequence ID" value="CAA9455807.1"/>
    <property type="molecule type" value="Genomic_DNA"/>
</dbReference>
<protein>
    <submittedName>
        <fullName evidence="1">Uncharacterized protein</fullName>
    </submittedName>
</protein>
<organism evidence="1">
    <name type="scientific">uncultured Rubrobacteraceae bacterium</name>
    <dbReference type="NCBI Taxonomy" id="349277"/>
    <lineage>
        <taxon>Bacteria</taxon>
        <taxon>Bacillati</taxon>
        <taxon>Actinomycetota</taxon>
        <taxon>Rubrobacteria</taxon>
        <taxon>Rubrobacterales</taxon>
        <taxon>Rubrobacteraceae</taxon>
        <taxon>environmental samples</taxon>
    </lineage>
</organism>
<gene>
    <name evidence="1" type="ORF">AVDCRST_MAG01-01-5171</name>
</gene>
<dbReference type="AlphaFoldDB" id="A0A6J4QUT5"/>
<sequence>MREMKTDYAGMAHKEIAEMNGKRGLVAAELEACEGEGGS</sequence>